<keyword evidence="2" id="KW-1185">Reference proteome</keyword>
<dbReference type="Proteomes" id="UP000267524">
    <property type="component" value="Unassembled WGS sequence"/>
</dbReference>
<evidence type="ECO:0000313" key="2">
    <source>
        <dbReference type="Proteomes" id="UP000267524"/>
    </source>
</evidence>
<evidence type="ECO:0000313" key="1">
    <source>
        <dbReference type="EMBL" id="RMZ57911.1"/>
    </source>
</evidence>
<organism evidence="1 2">
    <name type="scientific">Chryseobacterium nematophagum</name>
    <dbReference type="NCBI Taxonomy" id="2305228"/>
    <lineage>
        <taxon>Bacteria</taxon>
        <taxon>Pseudomonadati</taxon>
        <taxon>Bacteroidota</taxon>
        <taxon>Flavobacteriia</taxon>
        <taxon>Flavobacteriales</taxon>
        <taxon>Weeksellaceae</taxon>
        <taxon>Chryseobacterium group</taxon>
        <taxon>Chryseobacterium</taxon>
    </lineage>
</organism>
<gene>
    <name evidence="1" type="ORF">D1632_16505</name>
</gene>
<accession>A0A3M7L5C9</accession>
<evidence type="ECO:0008006" key="3">
    <source>
        <dbReference type="Google" id="ProtNLM"/>
    </source>
</evidence>
<dbReference type="RefSeq" id="WP_122548357.1">
    <property type="nucleotide sequence ID" value="NZ_QWIV01000015.1"/>
</dbReference>
<sequence length="129" mass="15447">MKKIIFLAILFFLFSCSINKKEILGKYDYKGIDTTDSLIIKENIYIHKIFNKQGKLMYHGESTWEFEKNRIIFFNFYDNEGYDLKEFLTEGQAKKFLTRISCPIYKNNQNIMIEVNADENIIYLKKDNK</sequence>
<dbReference type="EMBL" id="QWIV01000015">
    <property type="protein sequence ID" value="RMZ57911.1"/>
    <property type="molecule type" value="Genomic_DNA"/>
</dbReference>
<proteinExistence type="predicted"/>
<name>A0A3M7L5C9_9FLAO</name>
<protein>
    <recommendedName>
        <fullName evidence="3">META domain-containing protein</fullName>
    </recommendedName>
</protein>
<reference evidence="1 2" key="1">
    <citation type="submission" date="2018-08" db="EMBL/GenBank/DDBJ databases">
        <title>Chryseobacterium nematophagum: a novel matrix digesting pathogen of nematodes.</title>
        <authorList>
            <person name="Page A."/>
            <person name="Roberts M."/>
            <person name="Felix M.-A."/>
            <person name="Weir W."/>
        </authorList>
    </citation>
    <scope>NUCLEOTIDE SEQUENCE [LARGE SCALE GENOMIC DNA]</scope>
    <source>
        <strain evidence="1 2">JUb275</strain>
    </source>
</reference>
<dbReference type="AlphaFoldDB" id="A0A3M7L5C9"/>
<dbReference type="PROSITE" id="PS51257">
    <property type="entry name" value="PROKAR_LIPOPROTEIN"/>
    <property type="match status" value="1"/>
</dbReference>
<comment type="caution">
    <text evidence="1">The sequence shown here is derived from an EMBL/GenBank/DDBJ whole genome shotgun (WGS) entry which is preliminary data.</text>
</comment>